<dbReference type="EC" id="3.4.13.19" evidence="1"/>
<dbReference type="InterPro" id="IPR032466">
    <property type="entry name" value="Metal_Hydrolase"/>
</dbReference>
<evidence type="ECO:0000313" key="2">
    <source>
        <dbReference type="Proteomes" id="UP000007809"/>
    </source>
</evidence>
<dbReference type="STRING" id="675635.Psed_2542"/>
<dbReference type="eggNOG" id="COG2355">
    <property type="taxonomic scope" value="Bacteria"/>
</dbReference>
<dbReference type="SUPFAM" id="SSF51556">
    <property type="entry name" value="Metallo-dependent hydrolases"/>
    <property type="match status" value="1"/>
</dbReference>
<keyword evidence="2" id="KW-1185">Reference proteome</keyword>
<evidence type="ECO:0000313" key="1">
    <source>
        <dbReference type="EMBL" id="AEA24745.1"/>
    </source>
</evidence>
<dbReference type="KEGG" id="pdx:Psed_2542"/>
<keyword evidence="1" id="KW-0224">Dipeptidase</keyword>
<dbReference type="AlphaFoldDB" id="F4CZ41"/>
<gene>
    <name evidence="1" type="ordered locus">Psed_2542</name>
</gene>
<dbReference type="GO" id="GO:0070573">
    <property type="term" value="F:metallodipeptidase activity"/>
    <property type="evidence" value="ECO:0007669"/>
    <property type="project" value="InterPro"/>
</dbReference>
<protein>
    <submittedName>
        <fullName evidence="1">Membrane dipeptidase</fullName>
        <ecNumber evidence="1">3.4.13.19</ecNumber>
    </submittedName>
</protein>
<dbReference type="Proteomes" id="UP000007809">
    <property type="component" value="Chromosome"/>
</dbReference>
<sequence length="411" mass="43526">MTDVATGAPGSAVEALVAAVLRAVPVVDGHNDLASALRATTGYAVDGLDGPCPELHTDLPRLRAGGVGAQFWSAYVPSSLPEPEAVVATLEQIDAVYRMVERHRRTLAIAYTAEMVRAAWREGRIASLIGLEGGHSIASSPGVLRALARLGVRYMTLTHNDNTPWADSATDEPGVGGLDDTGRAVVAEMTRLGILVDLSHVAATTMHAALDVATAPVLFSHSSARALCDHPRNVADDVLARVPGNGGVVQVTFVPYFLSAEVDAWDRAADAERARLGVPDSLSWWPRAPRPGESAADVAAEYRAATKGTVHAGFADWLARNPRPPVTVARVADHVEHVREVAGVEHVGIGGDYDGVDIQPVGLEDVSGYPRLLAELARRGWSQPDLEALTGRNVLRVLHEAECVATAPLWP</sequence>
<accession>F4CZ41</accession>
<proteinExistence type="predicted"/>
<reference evidence="1 2" key="1">
    <citation type="journal article" date="2011" name="J. Bacteriol.">
        <title>Genome sequence of the 1,4-dioxane-degrading Pseudonocardia dioxanivorans strain CB1190.</title>
        <authorList>
            <person name="Sales C.M."/>
            <person name="Mahendra S."/>
            <person name="Grostern A."/>
            <person name="Parales R.E."/>
            <person name="Goodwin L.A."/>
            <person name="Woyke T."/>
            <person name="Nolan M."/>
            <person name="Lapidus A."/>
            <person name="Chertkov O."/>
            <person name="Ovchinnikova G."/>
            <person name="Sczyrba A."/>
            <person name="Alvarez-Cohen L."/>
        </authorList>
    </citation>
    <scope>NUCLEOTIDE SEQUENCE [LARGE SCALE GENOMIC DNA]</scope>
    <source>
        <strain evidence="2">ATCC 55486 / DSM 44775 / JCM 13855 / CB1190</strain>
    </source>
</reference>
<keyword evidence="1" id="KW-0378">Hydrolase</keyword>
<dbReference type="Gene3D" id="3.20.20.140">
    <property type="entry name" value="Metal-dependent hydrolases"/>
    <property type="match status" value="1"/>
</dbReference>
<dbReference type="RefSeq" id="WP_013674669.1">
    <property type="nucleotide sequence ID" value="NC_015312.1"/>
</dbReference>
<dbReference type="PANTHER" id="PTHR10443">
    <property type="entry name" value="MICROSOMAL DIPEPTIDASE"/>
    <property type="match status" value="1"/>
</dbReference>
<dbReference type="PROSITE" id="PS51365">
    <property type="entry name" value="RENAL_DIPEPTIDASE_2"/>
    <property type="match status" value="1"/>
</dbReference>
<dbReference type="Pfam" id="PF01244">
    <property type="entry name" value="Peptidase_M19"/>
    <property type="match status" value="1"/>
</dbReference>
<dbReference type="GO" id="GO:0006508">
    <property type="term" value="P:proteolysis"/>
    <property type="evidence" value="ECO:0007669"/>
    <property type="project" value="InterPro"/>
</dbReference>
<dbReference type="HOGENOM" id="CLU_031404_4_2_11"/>
<dbReference type="PANTHER" id="PTHR10443:SF12">
    <property type="entry name" value="DIPEPTIDASE"/>
    <property type="match status" value="1"/>
</dbReference>
<dbReference type="EMBL" id="CP002593">
    <property type="protein sequence ID" value="AEA24745.1"/>
    <property type="molecule type" value="Genomic_DNA"/>
</dbReference>
<dbReference type="CDD" id="cd01301">
    <property type="entry name" value="rDP_like"/>
    <property type="match status" value="1"/>
</dbReference>
<organism evidence="1 2">
    <name type="scientific">Pseudonocardia dioxanivorans (strain ATCC 55486 / DSM 44775 / JCM 13855 / CB1190)</name>
    <dbReference type="NCBI Taxonomy" id="675635"/>
    <lineage>
        <taxon>Bacteria</taxon>
        <taxon>Bacillati</taxon>
        <taxon>Actinomycetota</taxon>
        <taxon>Actinomycetes</taxon>
        <taxon>Pseudonocardiales</taxon>
        <taxon>Pseudonocardiaceae</taxon>
        <taxon>Pseudonocardia</taxon>
    </lineage>
</organism>
<dbReference type="OrthoDB" id="9804920at2"/>
<keyword evidence="1" id="KW-0645">Protease</keyword>
<name>F4CZ41_PSEUX</name>
<dbReference type="InterPro" id="IPR008257">
    <property type="entry name" value="Pept_M19"/>
</dbReference>